<sequence length="423" mass="47545">MPKQRQIPRLFSQPLADGSTAWHWKPSKTLRAAGFVNVKLGANKRVAIAEADRLNDQVETWRRGAAEADAAAEGSEAPPVRKLPRVIRVRELIRDYKQSDGWTLLPDQGGLSVATRADYSSRLRQIEHWALGGDLPVRDIDKAMIKDLKSELLKQSVSKAAQVLRVLRLLLNWAVDEGVIALNPGDSVKIPTPPSRTTMMPARIRDAIAEAAAELDMPDVVLGIDLAFWMFQRQRDILDLGRMAWREMGSLEEVEQRHLARLVDPKGRVMGFRLCQRKTRTWIDAPLPPMLHATVEDAMRATNHGYVFPHPERPDEAMPSWMFQRRFREARDAAAAVALIRGQDELAARIWTVQYRDLRRTGMSFAKDAGARLAWITELSGHAVIGRKTILDTYMPGDTAAAIACVATAVAHWQRQQLQEKQA</sequence>
<dbReference type="GO" id="GO:0006310">
    <property type="term" value="P:DNA recombination"/>
    <property type="evidence" value="ECO:0007669"/>
    <property type="project" value="UniProtKB-KW"/>
</dbReference>
<evidence type="ECO:0000256" key="3">
    <source>
        <dbReference type="ARBA" id="ARBA00023125"/>
    </source>
</evidence>
<dbReference type="Proteomes" id="UP001139451">
    <property type="component" value="Unassembled WGS sequence"/>
</dbReference>
<dbReference type="PANTHER" id="PTHR30629:SF2">
    <property type="entry name" value="PROPHAGE INTEGRASE INTS-RELATED"/>
    <property type="match status" value="1"/>
</dbReference>
<comment type="similarity">
    <text evidence="1">Belongs to the 'phage' integrase family.</text>
</comment>
<name>A0A9X2HMI6_9SPHN</name>
<keyword evidence="2" id="KW-0229">DNA integration</keyword>
<reference evidence="7" key="1">
    <citation type="submission" date="2022-05" db="EMBL/GenBank/DDBJ databases">
        <title>Sphingomonas sp. strain MG17 Genome sequencing and assembly.</title>
        <authorList>
            <person name="Kim I."/>
        </authorList>
    </citation>
    <scope>NUCLEOTIDE SEQUENCE</scope>
    <source>
        <strain evidence="7">MG17</strain>
    </source>
</reference>
<evidence type="ECO:0000313" key="8">
    <source>
        <dbReference type="Proteomes" id="UP001139451"/>
    </source>
</evidence>
<gene>
    <name evidence="7" type="ORF">M9978_08150</name>
</gene>
<dbReference type="PROSITE" id="PS51900">
    <property type="entry name" value="CB"/>
    <property type="match status" value="1"/>
</dbReference>
<dbReference type="SUPFAM" id="SSF56349">
    <property type="entry name" value="DNA breaking-rejoining enzymes"/>
    <property type="match status" value="1"/>
</dbReference>
<keyword evidence="4" id="KW-0233">DNA recombination</keyword>
<dbReference type="InterPro" id="IPR010998">
    <property type="entry name" value="Integrase_recombinase_N"/>
</dbReference>
<dbReference type="GO" id="GO:0003677">
    <property type="term" value="F:DNA binding"/>
    <property type="evidence" value="ECO:0007669"/>
    <property type="project" value="UniProtKB-UniRule"/>
</dbReference>
<dbReference type="GO" id="GO:0015074">
    <property type="term" value="P:DNA integration"/>
    <property type="evidence" value="ECO:0007669"/>
    <property type="project" value="UniProtKB-KW"/>
</dbReference>
<dbReference type="EMBL" id="JAMLDX010000005">
    <property type="protein sequence ID" value="MCP3730399.1"/>
    <property type="molecule type" value="Genomic_DNA"/>
</dbReference>
<evidence type="ECO:0000256" key="5">
    <source>
        <dbReference type="PROSITE-ProRule" id="PRU01248"/>
    </source>
</evidence>
<evidence type="ECO:0000256" key="2">
    <source>
        <dbReference type="ARBA" id="ARBA00022908"/>
    </source>
</evidence>
<comment type="caution">
    <text evidence="7">The sequence shown here is derived from an EMBL/GenBank/DDBJ whole genome shotgun (WGS) entry which is preliminary data.</text>
</comment>
<proteinExistence type="inferred from homology"/>
<evidence type="ECO:0000256" key="4">
    <source>
        <dbReference type="ARBA" id="ARBA00023172"/>
    </source>
</evidence>
<accession>A0A9X2HMI6</accession>
<dbReference type="InterPro" id="IPR044068">
    <property type="entry name" value="CB"/>
</dbReference>
<evidence type="ECO:0000256" key="1">
    <source>
        <dbReference type="ARBA" id="ARBA00008857"/>
    </source>
</evidence>
<dbReference type="AlphaFoldDB" id="A0A9X2HMI6"/>
<feature type="domain" description="Core-binding (CB)" evidence="6">
    <location>
        <begin position="84"/>
        <end position="175"/>
    </location>
</feature>
<dbReference type="PANTHER" id="PTHR30629">
    <property type="entry name" value="PROPHAGE INTEGRASE"/>
    <property type="match status" value="1"/>
</dbReference>
<protein>
    <recommendedName>
        <fullName evidence="6">Core-binding (CB) domain-containing protein</fullName>
    </recommendedName>
</protein>
<dbReference type="Gene3D" id="1.10.150.130">
    <property type="match status" value="1"/>
</dbReference>
<dbReference type="InterPro" id="IPR011010">
    <property type="entry name" value="DNA_brk_join_enz"/>
</dbReference>
<dbReference type="InterPro" id="IPR050808">
    <property type="entry name" value="Phage_Integrase"/>
</dbReference>
<organism evidence="7 8">
    <name type="scientific">Sphingomonas tagetis</name>
    <dbReference type="NCBI Taxonomy" id="2949092"/>
    <lineage>
        <taxon>Bacteria</taxon>
        <taxon>Pseudomonadati</taxon>
        <taxon>Pseudomonadota</taxon>
        <taxon>Alphaproteobacteria</taxon>
        <taxon>Sphingomonadales</taxon>
        <taxon>Sphingomonadaceae</taxon>
        <taxon>Sphingomonas</taxon>
    </lineage>
</organism>
<evidence type="ECO:0000259" key="6">
    <source>
        <dbReference type="PROSITE" id="PS51900"/>
    </source>
</evidence>
<dbReference type="InterPro" id="IPR013762">
    <property type="entry name" value="Integrase-like_cat_sf"/>
</dbReference>
<evidence type="ECO:0000313" key="7">
    <source>
        <dbReference type="EMBL" id="MCP3730399.1"/>
    </source>
</evidence>
<dbReference type="RefSeq" id="WP_254292531.1">
    <property type="nucleotide sequence ID" value="NZ_JAMLDX010000005.1"/>
</dbReference>
<dbReference type="Gene3D" id="1.10.443.10">
    <property type="entry name" value="Intergrase catalytic core"/>
    <property type="match status" value="1"/>
</dbReference>
<keyword evidence="8" id="KW-1185">Reference proteome</keyword>
<keyword evidence="3 5" id="KW-0238">DNA-binding</keyword>